<dbReference type="PANTHER" id="PTHR21215:SF0">
    <property type="entry name" value="LD36024P"/>
    <property type="match status" value="1"/>
</dbReference>
<dbReference type="Pfam" id="PF13903">
    <property type="entry name" value="Claudin_2"/>
    <property type="match status" value="1"/>
</dbReference>
<evidence type="ECO:0000256" key="1">
    <source>
        <dbReference type="ARBA" id="ARBA00004141"/>
    </source>
</evidence>
<dbReference type="EMBL" id="JAZGQO010000004">
    <property type="protein sequence ID" value="KAK6187339.1"/>
    <property type="molecule type" value="Genomic_DNA"/>
</dbReference>
<evidence type="ECO:0000256" key="4">
    <source>
        <dbReference type="ARBA" id="ARBA00023136"/>
    </source>
</evidence>
<keyword evidence="7" id="KW-1185">Reference proteome</keyword>
<comment type="caution">
    <text evidence="6">The sequence shown here is derived from an EMBL/GenBank/DDBJ whole genome shotgun (WGS) entry which is preliminary data.</text>
</comment>
<keyword evidence="3 5" id="KW-1133">Transmembrane helix</keyword>
<dbReference type="InterPro" id="IPR004031">
    <property type="entry name" value="PMP22/EMP/MP20/Claudin"/>
</dbReference>
<feature type="transmembrane region" description="Helical" evidence="5">
    <location>
        <begin position="7"/>
        <end position="27"/>
    </location>
</feature>
<dbReference type="GO" id="GO:0016020">
    <property type="term" value="C:membrane"/>
    <property type="evidence" value="ECO:0007669"/>
    <property type="project" value="UniProtKB-SubCell"/>
</dbReference>
<protein>
    <submittedName>
        <fullName evidence="6">Uncharacterized protein</fullName>
    </submittedName>
</protein>
<feature type="transmembrane region" description="Helical" evidence="5">
    <location>
        <begin position="149"/>
        <end position="171"/>
    </location>
</feature>
<evidence type="ECO:0000256" key="3">
    <source>
        <dbReference type="ARBA" id="ARBA00022989"/>
    </source>
</evidence>
<name>A0AAN8K9Y7_PATCE</name>
<dbReference type="PANTHER" id="PTHR21215">
    <property type="entry name" value="LD36024P"/>
    <property type="match status" value="1"/>
</dbReference>
<evidence type="ECO:0000313" key="6">
    <source>
        <dbReference type="EMBL" id="KAK6187339.1"/>
    </source>
</evidence>
<keyword evidence="2 5" id="KW-0812">Transmembrane</keyword>
<dbReference type="Gene3D" id="1.20.140.150">
    <property type="match status" value="1"/>
</dbReference>
<dbReference type="AlphaFoldDB" id="A0AAN8K9Y7"/>
<accession>A0AAN8K9Y7</accession>
<feature type="transmembrane region" description="Helical" evidence="5">
    <location>
        <begin position="121"/>
        <end position="142"/>
    </location>
</feature>
<reference evidence="6 7" key="1">
    <citation type="submission" date="2024-01" db="EMBL/GenBank/DDBJ databases">
        <title>The genome of the rayed Mediterranean limpet Patella caerulea (Linnaeus, 1758).</title>
        <authorList>
            <person name="Anh-Thu Weber A."/>
            <person name="Halstead-Nussloch G."/>
        </authorList>
    </citation>
    <scope>NUCLEOTIDE SEQUENCE [LARGE SCALE GENOMIC DNA]</scope>
    <source>
        <strain evidence="6">AATW-2023a</strain>
        <tissue evidence="6">Whole specimen</tissue>
    </source>
</reference>
<proteinExistence type="predicted"/>
<keyword evidence="4 5" id="KW-0472">Membrane</keyword>
<evidence type="ECO:0000256" key="5">
    <source>
        <dbReference type="SAM" id="Phobius"/>
    </source>
</evidence>
<organism evidence="6 7">
    <name type="scientific">Patella caerulea</name>
    <name type="common">Rayed Mediterranean limpet</name>
    <dbReference type="NCBI Taxonomy" id="87958"/>
    <lineage>
        <taxon>Eukaryota</taxon>
        <taxon>Metazoa</taxon>
        <taxon>Spiralia</taxon>
        <taxon>Lophotrochozoa</taxon>
        <taxon>Mollusca</taxon>
        <taxon>Gastropoda</taxon>
        <taxon>Patellogastropoda</taxon>
        <taxon>Patelloidea</taxon>
        <taxon>Patellidae</taxon>
        <taxon>Patella</taxon>
    </lineage>
</organism>
<sequence length="310" mass="35247">MGSCATGLIVLATILGPITLIFLAVSFGTDNWLIYNVDSTKLTAAEKGERNTDQAKARYYHTRARGLFRECYPGNDTQFLDTAQNKVDGYCFNVVYELPENTAISASENYIARIHLLRSFLAFYIIALVFFILAYIFGLVLCCWRVSRWAYTAGLCAYIAAFSTAAAIAFFHGAEYLERNKIEGRPEFYQSWTSTLKDATTRSYGWSYALGWVGMILAAFTATFYSLAGCYITSDRYEDSREIMEKRSHYGRDYPMPMHEPVYAVEDPYYSQKGYYGYPRGGGYVGPYVYERPVPAVAYPSGHDWQFREV</sequence>
<evidence type="ECO:0000256" key="2">
    <source>
        <dbReference type="ARBA" id="ARBA00022692"/>
    </source>
</evidence>
<feature type="transmembrane region" description="Helical" evidence="5">
    <location>
        <begin position="209"/>
        <end position="232"/>
    </location>
</feature>
<comment type="subcellular location">
    <subcellularLocation>
        <location evidence="1">Membrane</location>
        <topology evidence="1">Multi-pass membrane protein</topology>
    </subcellularLocation>
</comment>
<dbReference type="Proteomes" id="UP001347796">
    <property type="component" value="Unassembled WGS sequence"/>
</dbReference>
<evidence type="ECO:0000313" key="7">
    <source>
        <dbReference type="Proteomes" id="UP001347796"/>
    </source>
</evidence>
<gene>
    <name evidence="6" type="ORF">SNE40_005395</name>
</gene>